<dbReference type="InterPro" id="IPR015943">
    <property type="entry name" value="WD40/YVTN_repeat-like_dom_sf"/>
</dbReference>
<proteinExistence type="predicted"/>
<evidence type="ECO:0000256" key="3">
    <source>
        <dbReference type="PROSITE-ProRule" id="PRU00221"/>
    </source>
</evidence>
<dbReference type="InterPro" id="IPR036322">
    <property type="entry name" value="WD40_repeat_dom_sf"/>
</dbReference>
<name>A0ABV0RGV6_9TELE</name>
<comment type="caution">
    <text evidence="5">The sequence shown here is derived from an EMBL/GenBank/DDBJ whole genome shotgun (WGS) entry which is preliminary data.</text>
</comment>
<feature type="repeat" description="WD" evidence="3">
    <location>
        <begin position="21"/>
        <end position="53"/>
    </location>
</feature>
<feature type="region of interest" description="Disordered" evidence="4">
    <location>
        <begin position="114"/>
        <end position="145"/>
    </location>
</feature>
<dbReference type="InterPro" id="IPR001680">
    <property type="entry name" value="WD40_rpt"/>
</dbReference>
<evidence type="ECO:0000313" key="6">
    <source>
        <dbReference type="Proteomes" id="UP001434883"/>
    </source>
</evidence>
<dbReference type="EMBL" id="JAHRIN010044423">
    <property type="protein sequence ID" value="MEQ2207369.1"/>
    <property type="molecule type" value="Genomic_DNA"/>
</dbReference>
<feature type="compositionally biased region" description="Basic and acidic residues" evidence="4">
    <location>
        <begin position="114"/>
        <end position="129"/>
    </location>
</feature>
<dbReference type="PANTHER" id="PTHR13720:SF33">
    <property type="entry name" value="HELP DOMAIN-CONTAINING PROTEIN"/>
    <property type="match status" value="1"/>
</dbReference>
<dbReference type="PROSITE" id="PS50082">
    <property type="entry name" value="WD_REPEATS_2"/>
    <property type="match status" value="1"/>
</dbReference>
<dbReference type="InterPro" id="IPR050630">
    <property type="entry name" value="WD_repeat_EMAP"/>
</dbReference>
<feature type="region of interest" description="Disordered" evidence="4">
    <location>
        <begin position="59"/>
        <end position="86"/>
    </location>
</feature>
<keyword evidence="2" id="KW-0677">Repeat</keyword>
<dbReference type="Pfam" id="PF03451">
    <property type="entry name" value="HELP"/>
    <property type="match status" value="1"/>
</dbReference>
<dbReference type="Gene3D" id="2.130.10.10">
    <property type="entry name" value="YVTN repeat-like/Quinoprotein amine dehydrogenase"/>
    <property type="match status" value="3"/>
</dbReference>
<feature type="compositionally biased region" description="Acidic residues" evidence="4">
    <location>
        <begin position="72"/>
        <end position="86"/>
    </location>
</feature>
<keyword evidence="1 3" id="KW-0853">WD repeat</keyword>
<evidence type="ECO:0000256" key="2">
    <source>
        <dbReference type="ARBA" id="ARBA00022737"/>
    </source>
</evidence>
<evidence type="ECO:0000256" key="1">
    <source>
        <dbReference type="ARBA" id="ARBA00022574"/>
    </source>
</evidence>
<sequence>MDLSCCFFAHHQGQFARFKRYVGHSAQVTNVRWAQDDSALLTVGGADTALMIWARERGGGINRELDPPPAVDSEESEDDIEEDGGYDSDVAREKTVDYVTKMYAVSIREMRGTKPHQQLKELPAEERPPVSRAAPQPEKLQKNNVSKKKRLVEELVLDHVFGFRGYDCRNNLHYLNDGSDIVYHTAATAIVHSLSNGTQSFYLEHTDDILCLTVNQHPKYKNIIATGQI</sequence>
<feature type="non-terminal residue" evidence="5">
    <location>
        <position position="229"/>
    </location>
</feature>
<accession>A0ABV0RGV6</accession>
<dbReference type="InterPro" id="IPR005108">
    <property type="entry name" value="HELP"/>
</dbReference>
<organism evidence="5 6">
    <name type="scientific">Xenoophorus captivus</name>
    <dbReference type="NCBI Taxonomy" id="1517983"/>
    <lineage>
        <taxon>Eukaryota</taxon>
        <taxon>Metazoa</taxon>
        <taxon>Chordata</taxon>
        <taxon>Craniata</taxon>
        <taxon>Vertebrata</taxon>
        <taxon>Euteleostomi</taxon>
        <taxon>Actinopterygii</taxon>
        <taxon>Neopterygii</taxon>
        <taxon>Teleostei</taxon>
        <taxon>Neoteleostei</taxon>
        <taxon>Acanthomorphata</taxon>
        <taxon>Ovalentaria</taxon>
        <taxon>Atherinomorphae</taxon>
        <taxon>Cyprinodontiformes</taxon>
        <taxon>Goodeidae</taxon>
        <taxon>Xenoophorus</taxon>
    </lineage>
</organism>
<evidence type="ECO:0000256" key="4">
    <source>
        <dbReference type="SAM" id="MobiDB-lite"/>
    </source>
</evidence>
<keyword evidence="6" id="KW-1185">Reference proteome</keyword>
<protein>
    <submittedName>
        <fullName evidence="5">Echinoderm microtubule-associated protein-like 6</fullName>
    </submittedName>
</protein>
<dbReference type="SUPFAM" id="SSF50978">
    <property type="entry name" value="WD40 repeat-like"/>
    <property type="match status" value="1"/>
</dbReference>
<reference evidence="5 6" key="1">
    <citation type="submission" date="2021-06" db="EMBL/GenBank/DDBJ databases">
        <authorList>
            <person name="Palmer J.M."/>
        </authorList>
    </citation>
    <scope>NUCLEOTIDE SEQUENCE [LARGE SCALE GENOMIC DNA]</scope>
    <source>
        <strain evidence="5 6">XC_2019</strain>
        <tissue evidence="5">Muscle</tissue>
    </source>
</reference>
<dbReference type="Proteomes" id="UP001434883">
    <property type="component" value="Unassembled WGS sequence"/>
</dbReference>
<evidence type="ECO:0000313" key="5">
    <source>
        <dbReference type="EMBL" id="MEQ2207369.1"/>
    </source>
</evidence>
<dbReference type="PROSITE" id="PS50294">
    <property type="entry name" value="WD_REPEATS_REGION"/>
    <property type="match status" value="1"/>
</dbReference>
<dbReference type="PANTHER" id="PTHR13720">
    <property type="entry name" value="WD-40 REPEAT PROTEIN"/>
    <property type="match status" value="1"/>
</dbReference>
<gene>
    <name evidence="5" type="primary">EML6_1</name>
    <name evidence="5" type="ORF">XENOCAPTIV_011252</name>
</gene>